<sequence length="35" mass="4038">LAARQWRDQISVEQPRCPLRRNTSIYWSGGDHPGS</sequence>
<reference evidence="1 2" key="1">
    <citation type="submission" date="2015-01" db="EMBL/GenBank/DDBJ databases">
        <title>Evolution of Trichinella species and genotypes.</title>
        <authorList>
            <person name="Korhonen P.K."/>
            <person name="Edoardo P."/>
            <person name="Giuseppe L.R."/>
            <person name="Gasser R.B."/>
        </authorList>
    </citation>
    <scope>NUCLEOTIDE SEQUENCE [LARGE SCALE GENOMIC DNA]</scope>
    <source>
        <strain evidence="1">ISS3</strain>
    </source>
</reference>
<proteinExistence type="predicted"/>
<dbReference type="EMBL" id="JYDH01006846">
    <property type="protein sequence ID" value="KRX94784.1"/>
    <property type="molecule type" value="Genomic_DNA"/>
</dbReference>
<evidence type="ECO:0000313" key="2">
    <source>
        <dbReference type="Proteomes" id="UP000054776"/>
    </source>
</evidence>
<dbReference type="AlphaFoldDB" id="A0A0V0Y453"/>
<protein>
    <submittedName>
        <fullName evidence="1">Uncharacterized protein</fullName>
    </submittedName>
</protein>
<keyword evidence="2" id="KW-1185">Reference proteome</keyword>
<dbReference type="InParanoid" id="A0A0V0Y453"/>
<feature type="non-terminal residue" evidence="1">
    <location>
        <position position="35"/>
    </location>
</feature>
<evidence type="ECO:0000313" key="1">
    <source>
        <dbReference type="EMBL" id="KRX94784.1"/>
    </source>
</evidence>
<dbReference type="Proteomes" id="UP000054776">
    <property type="component" value="Unassembled WGS sequence"/>
</dbReference>
<gene>
    <name evidence="1" type="ORF">T01_6942</name>
</gene>
<name>A0A0V0Y453_TRISP</name>
<organism evidence="1 2">
    <name type="scientific">Trichinella spiralis</name>
    <name type="common">Trichina worm</name>
    <dbReference type="NCBI Taxonomy" id="6334"/>
    <lineage>
        <taxon>Eukaryota</taxon>
        <taxon>Metazoa</taxon>
        <taxon>Ecdysozoa</taxon>
        <taxon>Nematoda</taxon>
        <taxon>Enoplea</taxon>
        <taxon>Dorylaimia</taxon>
        <taxon>Trichinellida</taxon>
        <taxon>Trichinellidae</taxon>
        <taxon>Trichinella</taxon>
    </lineage>
</organism>
<accession>A0A0V0Y453</accession>
<feature type="non-terminal residue" evidence="1">
    <location>
        <position position="1"/>
    </location>
</feature>
<comment type="caution">
    <text evidence="1">The sequence shown here is derived from an EMBL/GenBank/DDBJ whole genome shotgun (WGS) entry which is preliminary data.</text>
</comment>